<reference evidence="2 3" key="1">
    <citation type="submission" date="2019-01" db="EMBL/GenBank/DDBJ databases">
        <title>Sequencing of cultivated peanut Arachis hypogaea provides insights into genome evolution and oil improvement.</title>
        <authorList>
            <person name="Chen X."/>
        </authorList>
    </citation>
    <scope>NUCLEOTIDE SEQUENCE [LARGE SCALE GENOMIC DNA]</scope>
    <source>
        <strain evidence="3">cv. Fuhuasheng</strain>
        <tissue evidence="2">Leaves</tissue>
    </source>
</reference>
<sequence>MAWTTPTGDKCMTEVADVTCCRKGVLSIQEVQLPAPTLGSNQIRVLGPAAASLALGASGPSVEVGASPTAIVLNPSAASSSPPSRTQHQVVARDVVWLRVGATCGVVVAVISPVAIVCSSICSSSKWRSGEEGITVVVVWWASCSALATRCRAQLLRSKMEYTGHSKEFCMEDESECFGEVVSSDADEFDVEQLDPSGQDDLSDYGDVFGLTAAEIENKVFRTEERAYEFYMRFGKCYGFGVRKGDYGKDDDGNVIRRRFFCNRAGLRDEKHYNRLDGKRCHKPETRTNCQAKLSIYLDKESSIWRVRKVILEHNHDLVARCMVHLIPKFRRVSGAAKDQLDGMQSYGLPTSKILGYMAGIAGGYSLLGFTKKDAYNYLDRTKRARIADGDANSAIVYLEGKASVDPMAMARYN</sequence>
<accession>A0A445CG62</accession>
<dbReference type="AlphaFoldDB" id="A0A445CG62"/>
<organism evidence="2 3">
    <name type="scientific">Arachis hypogaea</name>
    <name type="common">Peanut</name>
    <dbReference type="NCBI Taxonomy" id="3818"/>
    <lineage>
        <taxon>Eukaryota</taxon>
        <taxon>Viridiplantae</taxon>
        <taxon>Streptophyta</taxon>
        <taxon>Embryophyta</taxon>
        <taxon>Tracheophyta</taxon>
        <taxon>Spermatophyta</taxon>
        <taxon>Magnoliopsida</taxon>
        <taxon>eudicotyledons</taxon>
        <taxon>Gunneridae</taxon>
        <taxon>Pentapetalae</taxon>
        <taxon>rosids</taxon>
        <taxon>fabids</taxon>
        <taxon>Fabales</taxon>
        <taxon>Fabaceae</taxon>
        <taxon>Papilionoideae</taxon>
        <taxon>50 kb inversion clade</taxon>
        <taxon>dalbergioids sensu lato</taxon>
        <taxon>Dalbergieae</taxon>
        <taxon>Pterocarpus clade</taxon>
        <taxon>Arachis</taxon>
    </lineage>
</organism>
<name>A0A445CG62_ARAHY</name>
<dbReference type="Pfam" id="PF03101">
    <property type="entry name" value="FAR1"/>
    <property type="match status" value="1"/>
</dbReference>
<dbReference type="PANTHER" id="PTHR47718:SF15">
    <property type="entry name" value="PROTEIN FAR1-RELATED SEQUENCE 5-LIKE"/>
    <property type="match status" value="1"/>
</dbReference>
<gene>
    <name evidence="2" type="ORF">Ahy_A07g036426</name>
</gene>
<evidence type="ECO:0000259" key="1">
    <source>
        <dbReference type="Pfam" id="PF03101"/>
    </source>
</evidence>
<evidence type="ECO:0000313" key="3">
    <source>
        <dbReference type="Proteomes" id="UP000289738"/>
    </source>
</evidence>
<protein>
    <recommendedName>
        <fullName evidence="1">FAR1 domain-containing protein</fullName>
    </recommendedName>
</protein>
<dbReference type="InterPro" id="IPR004330">
    <property type="entry name" value="FAR1_DNA_bnd_dom"/>
</dbReference>
<feature type="domain" description="FAR1" evidence="1">
    <location>
        <begin position="229"/>
        <end position="319"/>
    </location>
</feature>
<comment type="caution">
    <text evidence="2">The sequence shown here is derived from an EMBL/GenBank/DDBJ whole genome shotgun (WGS) entry which is preliminary data.</text>
</comment>
<proteinExistence type="predicted"/>
<keyword evidence="3" id="KW-1185">Reference proteome</keyword>
<dbReference type="Proteomes" id="UP000289738">
    <property type="component" value="Chromosome A07"/>
</dbReference>
<evidence type="ECO:0000313" key="2">
    <source>
        <dbReference type="EMBL" id="RYR49900.1"/>
    </source>
</evidence>
<dbReference type="PANTHER" id="PTHR47718">
    <property type="entry name" value="OS01G0519700 PROTEIN"/>
    <property type="match status" value="1"/>
</dbReference>
<dbReference type="EMBL" id="SDMP01000007">
    <property type="protein sequence ID" value="RYR49900.1"/>
    <property type="molecule type" value="Genomic_DNA"/>
</dbReference>